<dbReference type="EMBL" id="BMQA01000015">
    <property type="protein sequence ID" value="GGJ30567.1"/>
    <property type="molecule type" value="Genomic_DNA"/>
</dbReference>
<sequence length="75" mass="8034">MSWRCTATSPPSRPVPASWQPRAGARVVHVVDGGGEGTPGDIRAEIDAIRTEAALIEGEPVVVKQFPKVAVEWRS</sequence>
<evidence type="ECO:0000313" key="2">
    <source>
        <dbReference type="Proteomes" id="UP000657574"/>
    </source>
</evidence>
<dbReference type="AlphaFoldDB" id="A0A917KWG3"/>
<comment type="caution">
    <text evidence="1">The sequence shown here is derived from an EMBL/GenBank/DDBJ whole genome shotgun (WGS) entry which is preliminary data.</text>
</comment>
<reference evidence="1" key="2">
    <citation type="submission" date="2020-09" db="EMBL/GenBank/DDBJ databases">
        <authorList>
            <person name="Sun Q."/>
            <person name="Ohkuma M."/>
        </authorList>
    </citation>
    <scope>NUCLEOTIDE SEQUENCE</scope>
    <source>
        <strain evidence="1">JCM 3086</strain>
    </source>
</reference>
<proteinExistence type="predicted"/>
<dbReference type="Proteomes" id="UP000657574">
    <property type="component" value="Unassembled WGS sequence"/>
</dbReference>
<name>A0A917KWG3_9ACTN</name>
<keyword evidence="2" id="KW-1185">Reference proteome</keyword>
<organism evidence="1 2">
    <name type="scientific">Streptomyces brasiliensis</name>
    <dbReference type="NCBI Taxonomy" id="1954"/>
    <lineage>
        <taxon>Bacteria</taxon>
        <taxon>Bacillati</taxon>
        <taxon>Actinomycetota</taxon>
        <taxon>Actinomycetes</taxon>
        <taxon>Kitasatosporales</taxon>
        <taxon>Streptomycetaceae</taxon>
        <taxon>Streptomyces</taxon>
    </lineage>
</organism>
<gene>
    <name evidence="1" type="ORF">GCM10010121_047350</name>
</gene>
<reference evidence="1" key="1">
    <citation type="journal article" date="2014" name="Int. J. Syst. Evol. Microbiol.">
        <title>Complete genome sequence of Corynebacterium casei LMG S-19264T (=DSM 44701T), isolated from a smear-ripened cheese.</title>
        <authorList>
            <consortium name="US DOE Joint Genome Institute (JGI-PGF)"/>
            <person name="Walter F."/>
            <person name="Albersmeier A."/>
            <person name="Kalinowski J."/>
            <person name="Ruckert C."/>
        </authorList>
    </citation>
    <scope>NUCLEOTIDE SEQUENCE</scope>
    <source>
        <strain evidence="1">JCM 3086</strain>
    </source>
</reference>
<protein>
    <submittedName>
        <fullName evidence="1">Uncharacterized protein</fullName>
    </submittedName>
</protein>
<evidence type="ECO:0000313" key="1">
    <source>
        <dbReference type="EMBL" id="GGJ30567.1"/>
    </source>
</evidence>
<accession>A0A917KWG3</accession>